<gene>
    <name evidence="1" type="ORF">CWATWH0003_1100</name>
</gene>
<name>G5J0R4_CROWT</name>
<evidence type="ECO:0008006" key="3">
    <source>
        <dbReference type="Google" id="ProtNLM"/>
    </source>
</evidence>
<comment type="caution">
    <text evidence="1">The sequence shown here is derived from an EMBL/GenBank/DDBJ whole genome shotgun (WGS) entry which is preliminary data.</text>
</comment>
<sequence length="79" mass="9076">MATAYFQNLIESIETLSIEDQDYLFDLIRKRRIEKRRSEIADNAQAILTDLQEGKAKIGTVDDLIADLLEEEDDESSLE</sequence>
<proteinExistence type="predicted"/>
<dbReference type="RefSeq" id="WP_007304196.1">
    <property type="nucleotide sequence ID" value="NZ_AESD01000176.1"/>
</dbReference>
<dbReference type="Proteomes" id="UP000003477">
    <property type="component" value="Unassembled WGS sequence"/>
</dbReference>
<reference evidence="1 2" key="1">
    <citation type="journal article" date="2011" name="Front. Microbiol.">
        <title>Two Strains of Crocosphaera watsonii with Highly Conserved Genomes are Distinguished by Strain-Specific Features.</title>
        <authorList>
            <person name="Bench S.R."/>
            <person name="Ilikchyan I.N."/>
            <person name="Tripp H.J."/>
            <person name="Zehr J.P."/>
        </authorList>
    </citation>
    <scope>NUCLEOTIDE SEQUENCE [LARGE SCALE GENOMIC DNA]</scope>
    <source>
        <strain evidence="1 2">WH 0003</strain>
    </source>
</reference>
<dbReference type="AlphaFoldDB" id="G5J0R4"/>
<dbReference type="EMBL" id="AESD01000176">
    <property type="protein sequence ID" value="EHJ14236.1"/>
    <property type="molecule type" value="Genomic_DNA"/>
</dbReference>
<evidence type="ECO:0000313" key="2">
    <source>
        <dbReference type="Proteomes" id="UP000003477"/>
    </source>
</evidence>
<organism evidence="1 2">
    <name type="scientific">Crocosphaera watsonii WH 0003</name>
    <dbReference type="NCBI Taxonomy" id="423471"/>
    <lineage>
        <taxon>Bacteria</taxon>
        <taxon>Bacillati</taxon>
        <taxon>Cyanobacteriota</taxon>
        <taxon>Cyanophyceae</taxon>
        <taxon>Oscillatoriophycideae</taxon>
        <taxon>Chroococcales</taxon>
        <taxon>Aphanothecaceae</taxon>
        <taxon>Crocosphaera</taxon>
    </lineage>
</organism>
<dbReference type="GeneID" id="88764950"/>
<evidence type="ECO:0000313" key="1">
    <source>
        <dbReference type="EMBL" id="EHJ14236.1"/>
    </source>
</evidence>
<protein>
    <recommendedName>
        <fullName evidence="3">HigA protein (Antitoxin to HigB)</fullName>
    </recommendedName>
</protein>
<accession>G5J0R4</accession>
<dbReference type="PATRIC" id="fig|423471.3.peg.1015"/>